<evidence type="ECO:0000256" key="2">
    <source>
        <dbReference type="ARBA" id="ARBA00022723"/>
    </source>
</evidence>
<evidence type="ECO:0000256" key="1">
    <source>
        <dbReference type="ARBA" id="ARBA00022714"/>
    </source>
</evidence>
<feature type="domain" description="2Fe-2S ferredoxin-type" evidence="6">
    <location>
        <begin position="1"/>
        <end position="76"/>
    </location>
</feature>
<dbReference type="PROSITE" id="PS00197">
    <property type="entry name" value="2FE2S_FER_1"/>
    <property type="match status" value="1"/>
</dbReference>
<dbReference type="Gene3D" id="3.10.20.30">
    <property type="match status" value="1"/>
</dbReference>
<dbReference type="RefSeq" id="WP_119398314.1">
    <property type="nucleotide sequence ID" value="NZ_QWJJ01000005.1"/>
</dbReference>
<keyword evidence="4" id="KW-0408">Iron</keyword>
<dbReference type="Pfam" id="PF01799">
    <property type="entry name" value="Fer2_2"/>
    <property type="match status" value="1"/>
</dbReference>
<dbReference type="InterPro" id="IPR036010">
    <property type="entry name" value="2Fe-2S_ferredoxin-like_sf"/>
</dbReference>
<dbReference type="InterPro" id="IPR051452">
    <property type="entry name" value="Diverse_Oxidoreductases"/>
</dbReference>
<evidence type="ECO:0000256" key="3">
    <source>
        <dbReference type="ARBA" id="ARBA00023002"/>
    </source>
</evidence>
<proteinExistence type="predicted"/>
<comment type="caution">
    <text evidence="7">The sequence shown here is derived from an EMBL/GenBank/DDBJ whole genome shotgun (WGS) entry which is preliminary data.</text>
</comment>
<dbReference type="InterPro" id="IPR036884">
    <property type="entry name" value="2Fe-2S-bd_dom_sf"/>
</dbReference>
<dbReference type="SUPFAM" id="SSF47741">
    <property type="entry name" value="CO dehydrogenase ISP C-domain like"/>
    <property type="match status" value="1"/>
</dbReference>
<evidence type="ECO:0000256" key="5">
    <source>
        <dbReference type="ARBA" id="ARBA00023014"/>
    </source>
</evidence>
<dbReference type="PANTHER" id="PTHR44379:SF2">
    <property type="entry name" value="BLR6218 PROTEIN"/>
    <property type="match status" value="1"/>
</dbReference>
<dbReference type="Pfam" id="PF00111">
    <property type="entry name" value="Fer2"/>
    <property type="match status" value="1"/>
</dbReference>
<gene>
    <name evidence="7" type="ORF">DL237_06850</name>
</gene>
<organism evidence="7 8">
    <name type="scientific">Pseudooceanicola sediminis</name>
    <dbReference type="NCBI Taxonomy" id="2211117"/>
    <lineage>
        <taxon>Bacteria</taxon>
        <taxon>Pseudomonadati</taxon>
        <taxon>Pseudomonadota</taxon>
        <taxon>Alphaproteobacteria</taxon>
        <taxon>Rhodobacterales</taxon>
        <taxon>Paracoccaceae</taxon>
        <taxon>Pseudooceanicola</taxon>
    </lineage>
</organism>
<dbReference type="CDD" id="cd00207">
    <property type="entry name" value="fer2"/>
    <property type="match status" value="1"/>
</dbReference>
<sequence>MIEFTINGRAVSVDADPQTPLLWAIRDEIGLTGTKFGCGIGMCGACTVHVGGRATRSCITLLGDVAGTEITTIEGLDEAGNHPVQEAWRNLRVPQCGYCQSGQIMQAAALLHDIPNPSDDDIDAVMTGNLCRCMTYPRIRKAVREAATALSGAQDNG</sequence>
<dbReference type="AlphaFoldDB" id="A0A399J1U3"/>
<dbReference type="Proteomes" id="UP000265848">
    <property type="component" value="Unassembled WGS sequence"/>
</dbReference>
<dbReference type="InterPro" id="IPR012675">
    <property type="entry name" value="Beta-grasp_dom_sf"/>
</dbReference>
<evidence type="ECO:0000313" key="8">
    <source>
        <dbReference type="Proteomes" id="UP000265848"/>
    </source>
</evidence>
<name>A0A399J1U3_9RHOB</name>
<keyword evidence="2" id="KW-0479">Metal-binding</keyword>
<evidence type="ECO:0000259" key="6">
    <source>
        <dbReference type="PROSITE" id="PS51085"/>
    </source>
</evidence>
<keyword evidence="1" id="KW-0001">2Fe-2S</keyword>
<dbReference type="GO" id="GO:0051537">
    <property type="term" value="F:2 iron, 2 sulfur cluster binding"/>
    <property type="evidence" value="ECO:0007669"/>
    <property type="project" value="UniProtKB-KW"/>
</dbReference>
<dbReference type="InterPro" id="IPR001041">
    <property type="entry name" value="2Fe-2S_ferredoxin-type"/>
</dbReference>
<dbReference type="FunFam" id="3.10.20.30:FF:000020">
    <property type="entry name" value="Xanthine dehydrogenase iron-sulfur subunit"/>
    <property type="match status" value="1"/>
</dbReference>
<dbReference type="OrthoDB" id="9792018at2"/>
<dbReference type="GO" id="GO:0016491">
    <property type="term" value="F:oxidoreductase activity"/>
    <property type="evidence" value="ECO:0007669"/>
    <property type="project" value="UniProtKB-KW"/>
</dbReference>
<keyword evidence="5" id="KW-0411">Iron-sulfur</keyword>
<evidence type="ECO:0000313" key="7">
    <source>
        <dbReference type="EMBL" id="RII39358.1"/>
    </source>
</evidence>
<reference evidence="7 8" key="1">
    <citation type="submission" date="2018-08" db="EMBL/GenBank/DDBJ databases">
        <title>Pseudooceanicola sediminis CY03 in the family Rhodobacteracea.</title>
        <authorList>
            <person name="Zhang Y.-J."/>
        </authorList>
    </citation>
    <scope>NUCLEOTIDE SEQUENCE [LARGE SCALE GENOMIC DNA]</scope>
    <source>
        <strain evidence="7 8">CY03</strain>
    </source>
</reference>
<keyword evidence="3" id="KW-0560">Oxidoreductase</keyword>
<dbReference type="InterPro" id="IPR006058">
    <property type="entry name" value="2Fe2S_fd_BS"/>
</dbReference>
<accession>A0A399J1U3</accession>
<protein>
    <submittedName>
        <fullName evidence="7">(2Fe-2S)-binding protein</fullName>
    </submittedName>
</protein>
<keyword evidence="8" id="KW-1185">Reference proteome</keyword>
<dbReference type="PANTHER" id="PTHR44379">
    <property type="entry name" value="OXIDOREDUCTASE WITH IRON-SULFUR SUBUNIT"/>
    <property type="match status" value="1"/>
</dbReference>
<dbReference type="GO" id="GO:0046872">
    <property type="term" value="F:metal ion binding"/>
    <property type="evidence" value="ECO:0007669"/>
    <property type="project" value="UniProtKB-KW"/>
</dbReference>
<dbReference type="EMBL" id="QWJJ01000005">
    <property type="protein sequence ID" value="RII39358.1"/>
    <property type="molecule type" value="Genomic_DNA"/>
</dbReference>
<dbReference type="InterPro" id="IPR002888">
    <property type="entry name" value="2Fe-2S-bd"/>
</dbReference>
<evidence type="ECO:0000256" key="4">
    <source>
        <dbReference type="ARBA" id="ARBA00023004"/>
    </source>
</evidence>
<dbReference type="SUPFAM" id="SSF54292">
    <property type="entry name" value="2Fe-2S ferredoxin-like"/>
    <property type="match status" value="1"/>
</dbReference>
<dbReference type="Gene3D" id="1.10.150.120">
    <property type="entry name" value="[2Fe-2S]-binding domain"/>
    <property type="match status" value="1"/>
</dbReference>
<dbReference type="PROSITE" id="PS51085">
    <property type="entry name" value="2FE2S_FER_2"/>
    <property type="match status" value="1"/>
</dbReference>